<evidence type="ECO:0000313" key="1">
    <source>
        <dbReference type="EMBL" id="MBC8753741.1"/>
    </source>
</evidence>
<sequence length="254" mass="30837">MIFKGHFDPLLAPLDFNKLTIYTKSDEQKDIRKEYFYKDKKVSKIIDYRNGIISEYEHLNNDSVIKFYLFEDSIDKREFDSIKKFTYSNSKKTREVLINIENEKEVKIYTGEFEYLEDDLSFERYAYNDGEEYRIKHEWNKAKSINNIIHLDEPDKVKYTLNENGYLIECLYFKYEGSVKKTLYEYKDDKLFKLIEYPHLEYKKTLLGKIKITGEAQFMDETESYYFENGLLQKELVKDFETKEIVNILYYDYE</sequence>
<dbReference type="RefSeq" id="WP_187560782.1">
    <property type="nucleotide sequence ID" value="NZ_JACGWS010000002.1"/>
</dbReference>
<organism evidence="1 2">
    <name type="scientific">Kordia aestuariivivens</name>
    <dbReference type="NCBI Taxonomy" id="2759037"/>
    <lineage>
        <taxon>Bacteria</taxon>
        <taxon>Pseudomonadati</taxon>
        <taxon>Bacteroidota</taxon>
        <taxon>Flavobacteriia</taxon>
        <taxon>Flavobacteriales</taxon>
        <taxon>Flavobacteriaceae</taxon>
        <taxon>Kordia</taxon>
    </lineage>
</organism>
<dbReference type="Proteomes" id="UP000619238">
    <property type="component" value="Unassembled WGS sequence"/>
</dbReference>
<comment type="caution">
    <text evidence="1">The sequence shown here is derived from an EMBL/GenBank/DDBJ whole genome shotgun (WGS) entry which is preliminary data.</text>
</comment>
<evidence type="ECO:0000313" key="2">
    <source>
        <dbReference type="Proteomes" id="UP000619238"/>
    </source>
</evidence>
<accession>A0ABR7Q5U0</accession>
<gene>
    <name evidence="1" type="ORF">H2O64_03610</name>
</gene>
<protein>
    <recommendedName>
        <fullName evidence="3">MORN repeat variant</fullName>
    </recommendedName>
</protein>
<evidence type="ECO:0008006" key="3">
    <source>
        <dbReference type="Google" id="ProtNLM"/>
    </source>
</evidence>
<dbReference type="EMBL" id="JACGWS010000002">
    <property type="protein sequence ID" value="MBC8753741.1"/>
    <property type="molecule type" value="Genomic_DNA"/>
</dbReference>
<keyword evidence="2" id="KW-1185">Reference proteome</keyword>
<reference evidence="1 2" key="1">
    <citation type="submission" date="2020-07" db="EMBL/GenBank/DDBJ databases">
        <title>Description of Kordia aestuariivivens sp. nov., isolated from a tidal flat.</title>
        <authorList>
            <person name="Park S."/>
            <person name="Yoon J.-H."/>
        </authorList>
    </citation>
    <scope>NUCLEOTIDE SEQUENCE [LARGE SCALE GENOMIC DNA]</scope>
    <source>
        <strain evidence="1 2">YSTF-M3</strain>
    </source>
</reference>
<proteinExistence type="predicted"/>
<name>A0ABR7Q5U0_9FLAO</name>